<reference evidence="2" key="1">
    <citation type="submission" date="2016-10" db="EMBL/GenBank/DDBJ databases">
        <authorList>
            <person name="Jeantristanb JTB J.-T."/>
            <person name="Ricardo R."/>
        </authorList>
    </citation>
    <scope>NUCLEOTIDE SEQUENCE [LARGE SCALE GENOMIC DNA]</scope>
</reference>
<organism evidence="1 2">
    <name type="scientific">Microbotryum saponariae</name>
    <dbReference type="NCBI Taxonomy" id="289078"/>
    <lineage>
        <taxon>Eukaryota</taxon>
        <taxon>Fungi</taxon>
        <taxon>Dikarya</taxon>
        <taxon>Basidiomycota</taxon>
        <taxon>Pucciniomycotina</taxon>
        <taxon>Microbotryomycetes</taxon>
        <taxon>Microbotryales</taxon>
        <taxon>Microbotryaceae</taxon>
        <taxon>Microbotryum</taxon>
    </lineage>
</organism>
<sequence length="167" mass="19912">MSTTTTARESRSAPAHFEEEMLDHHFEYTYDNGWKYEFWVPNHERIIYAIHGGPMSGRSNYQTAYYQRIRKDMWQVSWVEETGTTVTICLDLPEKRITTFMAFSKGHWDYPEKAHGYKREKLDQWRELSKIGNQTTDRHILPEQATIDKIYRGKGSLQEIEMEWPTL</sequence>
<proteinExistence type="predicted"/>
<dbReference type="Gene3D" id="2.40.128.20">
    <property type="match status" value="1"/>
</dbReference>
<evidence type="ECO:0000313" key="2">
    <source>
        <dbReference type="Proteomes" id="UP000249723"/>
    </source>
</evidence>
<dbReference type="PANTHER" id="PTHR40087">
    <property type="entry name" value="PHENOLIC ACID DECARBOXYLASE PADC"/>
    <property type="match status" value="1"/>
</dbReference>
<dbReference type="InterPro" id="IPR012674">
    <property type="entry name" value="Calycin"/>
</dbReference>
<dbReference type="PANTHER" id="PTHR40087:SF1">
    <property type="entry name" value="PHENOLIC ACID DECARBOXYLASE PADC"/>
    <property type="match status" value="1"/>
</dbReference>
<dbReference type="Proteomes" id="UP000249723">
    <property type="component" value="Unassembled WGS sequence"/>
</dbReference>
<accession>A0A2X0MRX6</accession>
<keyword evidence="2" id="KW-1185">Reference proteome</keyword>
<dbReference type="InterPro" id="IPR008729">
    <property type="entry name" value="PA_de_COase"/>
</dbReference>
<dbReference type="AlphaFoldDB" id="A0A2X0MRX6"/>
<dbReference type="SUPFAM" id="SSF50814">
    <property type="entry name" value="Lipocalins"/>
    <property type="match status" value="1"/>
</dbReference>
<name>A0A2X0MRX6_9BASI</name>
<dbReference type="GO" id="GO:0016831">
    <property type="term" value="F:carboxy-lyase activity"/>
    <property type="evidence" value="ECO:0007669"/>
    <property type="project" value="InterPro"/>
</dbReference>
<dbReference type="Pfam" id="PF05870">
    <property type="entry name" value="PA_decarbox"/>
    <property type="match status" value="1"/>
</dbReference>
<gene>
    <name evidence="1" type="ORF">BZ3500_MVSOF-1268-A1-R1_CHR1-2G01325</name>
</gene>
<dbReference type="STRING" id="289078.A0A2X0MRX6"/>
<evidence type="ECO:0000313" key="1">
    <source>
        <dbReference type="EMBL" id="SCZ91310.1"/>
    </source>
</evidence>
<dbReference type="OrthoDB" id="4415004at2759"/>
<protein>
    <submittedName>
        <fullName evidence="1">BZ3500_MvSof-1268-A1-R1_Chr1-2g01325 protein</fullName>
    </submittedName>
</protein>
<dbReference type="EMBL" id="FMWP01000015">
    <property type="protein sequence ID" value="SCZ91310.1"/>
    <property type="molecule type" value="Genomic_DNA"/>
</dbReference>